<evidence type="ECO:0000313" key="1">
    <source>
        <dbReference type="EMBL" id="PTL74625.1"/>
    </source>
</evidence>
<gene>
    <name evidence="1" type="ORF">C1I63_05700</name>
</gene>
<dbReference type="Proteomes" id="UP000241085">
    <property type="component" value="Unassembled WGS sequence"/>
</dbReference>
<sequence>MADPARHGRTTISSRAVRRIVSAVTADALDVGPSDVSVDLDDDGGSLHVVAQAPIRVSPLGETDRRSSGTLLDRLAEAQTLIRDRCLELTGSSIGRVDLRITGVDLRERRRVS</sequence>
<proteinExistence type="predicted"/>
<accession>A0A2T4UYM9</accession>
<dbReference type="EMBL" id="PZPL01000001">
    <property type="protein sequence ID" value="PTL74625.1"/>
    <property type="molecule type" value="Genomic_DNA"/>
</dbReference>
<evidence type="ECO:0000313" key="2">
    <source>
        <dbReference type="Proteomes" id="UP000241085"/>
    </source>
</evidence>
<reference evidence="1 2" key="1">
    <citation type="submission" date="2018-03" db="EMBL/GenBank/DDBJ databases">
        <title>Bacteriophage NCPPB3778 and a type I-E CRISPR drive the evolution of the US Biological Select Agent, Rathayibacter toxicus.</title>
        <authorList>
            <person name="Davis E.W.II."/>
            <person name="Tabima J.F."/>
            <person name="Weisberg A.J."/>
            <person name="Dantas Lopes L."/>
            <person name="Wiseman M.S."/>
            <person name="Wiseman M.S."/>
            <person name="Pupko T."/>
            <person name="Belcher M.S."/>
            <person name="Sechler A.J."/>
            <person name="Tancos M.A."/>
            <person name="Schroeder B.K."/>
            <person name="Murray T.D."/>
            <person name="Luster D.G."/>
            <person name="Schneider W.L."/>
            <person name="Rogers E."/>
            <person name="Andreote F.D."/>
            <person name="Grunwald N.J."/>
            <person name="Putnam M.L."/>
            <person name="Chang J.H."/>
        </authorList>
    </citation>
    <scope>NUCLEOTIDE SEQUENCE [LARGE SCALE GENOMIC DNA]</scope>
    <source>
        <strain evidence="1 2">DSM 15933</strain>
    </source>
</reference>
<organism evidence="1 2">
    <name type="scientific">Rathayibacter caricis DSM 15933</name>
    <dbReference type="NCBI Taxonomy" id="1328867"/>
    <lineage>
        <taxon>Bacteria</taxon>
        <taxon>Bacillati</taxon>
        <taxon>Actinomycetota</taxon>
        <taxon>Actinomycetes</taxon>
        <taxon>Micrococcales</taxon>
        <taxon>Microbacteriaceae</taxon>
        <taxon>Rathayibacter</taxon>
    </lineage>
</organism>
<keyword evidence="2" id="KW-1185">Reference proteome</keyword>
<comment type="caution">
    <text evidence="1">The sequence shown here is derived from an EMBL/GenBank/DDBJ whole genome shotgun (WGS) entry which is preliminary data.</text>
</comment>
<evidence type="ECO:0008006" key="3">
    <source>
        <dbReference type="Google" id="ProtNLM"/>
    </source>
</evidence>
<dbReference type="AlphaFoldDB" id="A0A2T4UYM9"/>
<protein>
    <recommendedName>
        <fullName evidence="3">NTP pyrophosphohydrolase</fullName>
    </recommendedName>
</protein>
<name>A0A2T4UYM9_9MICO</name>